<dbReference type="Proteomes" id="UP000199584">
    <property type="component" value="Unassembled WGS sequence"/>
</dbReference>
<dbReference type="STRING" id="39060.SAMN05660706_10419"/>
<dbReference type="RefSeq" id="WP_092482035.1">
    <property type="nucleotide sequence ID" value="NZ_FOYM01000004.1"/>
</dbReference>
<accession>A0A1I6D118</accession>
<evidence type="ECO:0008006" key="4">
    <source>
        <dbReference type="Google" id="ProtNLM"/>
    </source>
</evidence>
<name>A0A1I6D118_9FIRM</name>
<proteinExistence type="predicted"/>
<gene>
    <name evidence="2" type="ORF">SAMN05660706_10419</name>
</gene>
<feature type="chain" id="PRO_5011670983" description="DUF2680 domain-containing protein" evidence="1">
    <location>
        <begin position="25"/>
        <end position="126"/>
    </location>
</feature>
<evidence type="ECO:0000313" key="3">
    <source>
        <dbReference type="Proteomes" id="UP000199584"/>
    </source>
</evidence>
<evidence type="ECO:0000256" key="1">
    <source>
        <dbReference type="SAM" id="SignalP"/>
    </source>
</evidence>
<dbReference type="EMBL" id="FOYM01000004">
    <property type="protein sequence ID" value="SFQ99070.1"/>
    <property type="molecule type" value="Genomic_DNA"/>
</dbReference>
<sequence>MKKAFILAAGVLLVVALIAPSAMAAINPNNGYSNQFFDQMFDWHEQWLNDAVKNGQISDDQAKAWKEHFDYMRDFHNQYGFGMMGGMMGGFGGNGNYGYGMMGGYNGNYGPGMMGGYGNYSDIQTQ</sequence>
<dbReference type="OrthoDB" id="1787349at2"/>
<protein>
    <recommendedName>
        <fullName evidence="4">DUF2680 domain-containing protein</fullName>
    </recommendedName>
</protein>
<keyword evidence="3" id="KW-1185">Reference proteome</keyword>
<organism evidence="2 3">
    <name type="scientific">Desulfoscipio geothermicus DSM 3669</name>
    <dbReference type="NCBI Taxonomy" id="1121426"/>
    <lineage>
        <taxon>Bacteria</taxon>
        <taxon>Bacillati</taxon>
        <taxon>Bacillota</taxon>
        <taxon>Clostridia</taxon>
        <taxon>Eubacteriales</taxon>
        <taxon>Desulfallaceae</taxon>
        <taxon>Desulfoscipio</taxon>
    </lineage>
</organism>
<dbReference type="AlphaFoldDB" id="A0A1I6D118"/>
<feature type="signal peptide" evidence="1">
    <location>
        <begin position="1"/>
        <end position="24"/>
    </location>
</feature>
<evidence type="ECO:0000313" key="2">
    <source>
        <dbReference type="EMBL" id="SFQ99070.1"/>
    </source>
</evidence>
<keyword evidence="1" id="KW-0732">Signal</keyword>
<reference evidence="3" key="1">
    <citation type="submission" date="2016-10" db="EMBL/GenBank/DDBJ databases">
        <authorList>
            <person name="Varghese N."/>
            <person name="Submissions S."/>
        </authorList>
    </citation>
    <scope>NUCLEOTIDE SEQUENCE [LARGE SCALE GENOMIC DNA]</scope>
    <source>
        <strain evidence="3">DSM 3669</strain>
    </source>
</reference>